<keyword evidence="1" id="KW-0813">Transport</keyword>
<feature type="non-terminal residue" evidence="4">
    <location>
        <position position="460"/>
    </location>
</feature>
<dbReference type="CDD" id="cd03233">
    <property type="entry name" value="ABCG_PDR_domain1"/>
    <property type="match status" value="1"/>
</dbReference>
<dbReference type="PROSITE" id="PS00211">
    <property type="entry name" value="ABC_TRANSPORTER_1"/>
    <property type="match status" value="1"/>
</dbReference>
<dbReference type="PROSITE" id="PS50893">
    <property type="entry name" value="ABC_TRANSPORTER_2"/>
    <property type="match status" value="1"/>
</dbReference>
<dbReference type="Proteomes" id="UP001150907">
    <property type="component" value="Unassembled WGS sequence"/>
</dbReference>
<feature type="region of interest" description="Disordered" evidence="2">
    <location>
        <begin position="1"/>
        <end position="41"/>
    </location>
</feature>
<evidence type="ECO:0000313" key="5">
    <source>
        <dbReference type="Proteomes" id="UP001150907"/>
    </source>
</evidence>
<accession>A0A9W8BFU9</accession>
<proteinExistence type="predicted"/>
<dbReference type="GO" id="GO:0016887">
    <property type="term" value="F:ATP hydrolysis activity"/>
    <property type="evidence" value="ECO:0007669"/>
    <property type="project" value="InterPro"/>
</dbReference>
<dbReference type="InterPro" id="IPR034001">
    <property type="entry name" value="ABCG_PDR_1"/>
</dbReference>
<evidence type="ECO:0000256" key="2">
    <source>
        <dbReference type="SAM" id="MobiDB-lite"/>
    </source>
</evidence>
<feature type="domain" description="ABC transporter" evidence="3">
    <location>
        <begin position="140"/>
        <end position="390"/>
    </location>
</feature>
<dbReference type="SUPFAM" id="SSF52540">
    <property type="entry name" value="P-loop containing nucleoside triphosphate hydrolases"/>
    <property type="match status" value="1"/>
</dbReference>
<evidence type="ECO:0000256" key="1">
    <source>
        <dbReference type="ARBA" id="ARBA00022448"/>
    </source>
</evidence>
<comment type="caution">
    <text evidence="4">The sequence shown here is derived from an EMBL/GenBank/DDBJ whole genome shotgun (WGS) entry which is preliminary data.</text>
</comment>
<dbReference type="Pfam" id="PF00005">
    <property type="entry name" value="ABC_tran"/>
    <property type="match status" value="1"/>
</dbReference>
<sequence>MEHYSSNSPEAIKAADSGGGSSSSNSSTHRESSEPVMSFGEPLHVSVSRGTSRFKSIQRTFSKPLSVGDEEEAAAAAGGGGFDLTTWLTGRQQKQGPPFAKRIGLVFDDLDVFGDNVANRHIATVVTPFYKLAKAAAHGFGLRGLFGGDGGSKHRQLLHGISGVVEDGEMLLVLGRPGSGCSTLLRVLGNRRGTYKRIGGRVSYGGLTPEEVGRRYRGEVAYNQEDDVHFPTLTVRKTLEFAIQCKTPSKRVLDDRAAYEKEFLDTLLDMYGLTGCADTIVGNAFLRGVSGGERKRVSIAEQVASGASIDIWDGSTKGLDSSSALDYVRSLRITTDVLHKSTVVTIYQASESIYELFDKVMVIDEGRQLYFGPARDAVAYFRAIGIDKPLRQTTSDFLTGVTQLHERKVLAGWEDRAPRSAADFERAWLESPQFQQVKHQVAQFEAQLAQDGRGAEIREF</sequence>
<keyword evidence="4" id="KW-0067">ATP-binding</keyword>
<dbReference type="GO" id="GO:0005524">
    <property type="term" value="F:ATP binding"/>
    <property type="evidence" value="ECO:0007669"/>
    <property type="project" value="UniProtKB-KW"/>
</dbReference>
<dbReference type="EMBL" id="JANBQF010000070">
    <property type="protein sequence ID" value="KAJ2006157.1"/>
    <property type="molecule type" value="Genomic_DNA"/>
</dbReference>
<evidence type="ECO:0000259" key="3">
    <source>
        <dbReference type="PROSITE" id="PS50893"/>
    </source>
</evidence>
<organism evidence="4 5">
    <name type="scientific">Coemansia thaxteri</name>
    <dbReference type="NCBI Taxonomy" id="2663907"/>
    <lineage>
        <taxon>Eukaryota</taxon>
        <taxon>Fungi</taxon>
        <taxon>Fungi incertae sedis</taxon>
        <taxon>Zoopagomycota</taxon>
        <taxon>Kickxellomycotina</taxon>
        <taxon>Kickxellomycetes</taxon>
        <taxon>Kickxellales</taxon>
        <taxon>Kickxellaceae</taxon>
        <taxon>Coemansia</taxon>
    </lineage>
</organism>
<keyword evidence="5" id="KW-1185">Reference proteome</keyword>
<dbReference type="AlphaFoldDB" id="A0A9W8BFU9"/>
<dbReference type="InterPro" id="IPR017871">
    <property type="entry name" value="ABC_transporter-like_CS"/>
</dbReference>
<dbReference type="InterPro" id="IPR027417">
    <property type="entry name" value="P-loop_NTPase"/>
</dbReference>
<keyword evidence="4" id="KW-0547">Nucleotide-binding</keyword>
<name>A0A9W8BFU9_9FUNG</name>
<dbReference type="InterPro" id="IPR003439">
    <property type="entry name" value="ABC_transporter-like_ATP-bd"/>
</dbReference>
<gene>
    <name evidence="4" type="primary">SNQ2_1</name>
    <name evidence="4" type="ORF">H4R26_001531</name>
</gene>
<reference evidence="4" key="1">
    <citation type="submission" date="2022-07" db="EMBL/GenBank/DDBJ databases">
        <title>Phylogenomic reconstructions and comparative analyses of Kickxellomycotina fungi.</title>
        <authorList>
            <person name="Reynolds N.K."/>
            <person name="Stajich J.E."/>
            <person name="Barry K."/>
            <person name="Grigoriev I.V."/>
            <person name="Crous P."/>
            <person name="Smith M.E."/>
        </authorList>
    </citation>
    <scope>NUCLEOTIDE SEQUENCE</scope>
    <source>
        <strain evidence="4">IMI 214461</strain>
    </source>
</reference>
<dbReference type="OrthoDB" id="245989at2759"/>
<evidence type="ECO:0000313" key="4">
    <source>
        <dbReference type="EMBL" id="KAJ2006157.1"/>
    </source>
</evidence>
<dbReference type="Gene3D" id="3.40.50.300">
    <property type="entry name" value="P-loop containing nucleotide triphosphate hydrolases"/>
    <property type="match status" value="1"/>
</dbReference>
<dbReference type="PANTHER" id="PTHR19241">
    <property type="entry name" value="ATP-BINDING CASSETTE TRANSPORTER"/>
    <property type="match status" value="1"/>
</dbReference>
<protein>
    <submittedName>
        <fullName evidence="4">ATP-binding cassette transporter snq2</fullName>
    </submittedName>
</protein>